<gene>
    <name evidence="2" type="ORF">PR048_026083</name>
</gene>
<feature type="region of interest" description="Disordered" evidence="1">
    <location>
        <begin position="216"/>
        <end position="247"/>
    </location>
</feature>
<keyword evidence="3" id="KW-1185">Reference proteome</keyword>
<feature type="region of interest" description="Disordered" evidence="1">
    <location>
        <begin position="834"/>
        <end position="854"/>
    </location>
</feature>
<comment type="caution">
    <text evidence="2">The sequence shown here is derived from an EMBL/GenBank/DDBJ whole genome shotgun (WGS) entry which is preliminary data.</text>
</comment>
<reference evidence="2 3" key="1">
    <citation type="submission" date="2023-02" db="EMBL/GenBank/DDBJ databases">
        <title>LHISI_Scaffold_Assembly.</title>
        <authorList>
            <person name="Stuart O.P."/>
            <person name="Cleave R."/>
            <person name="Magrath M.J.L."/>
            <person name="Mikheyev A.S."/>
        </authorList>
    </citation>
    <scope>NUCLEOTIDE SEQUENCE [LARGE SCALE GENOMIC DNA]</scope>
    <source>
        <strain evidence="2">Daus_M_001</strain>
        <tissue evidence="2">Leg muscle</tissue>
    </source>
</reference>
<organism evidence="2 3">
    <name type="scientific">Dryococelus australis</name>
    <dbReference type="NCBI Taxonomy" id="614101"/>
    <lineage>
        <taxon>Eukaryota</taxon>
        <taxon>Metazoa</taxon>
        <taxon>Ecdysozoa</taxon>
        <taxon>Arthropoda</taxon>
        <taxon>Hexapoda</taxon>
        <taxon>Insecta</taxon>
        <taxon>Pterygota</taxon>
        <taxon>Neoptera</taxon>
        <taxon>Polyneoptera</taxon>
        <taxon>Phasmatodea</taxon>
        <taxon>Verophasmatodea</taxon>
        <taxon>Anareolatae</taxon>
        <taxon>Phasmatidae</taxon>
        <taxon>Eurycanthinae</taxon>
        <taxon>Dryococelus</taxon>
    </lineage>
</organism>
<protein>
    <recommendedName>
        <fullName evidence="4">BTB domain-containing protein</fullName>
    </recommendedName>
</protein>
<dbReference type="Proteomes" id="UP001159363">
    <property type="component" value="Chromosome 10"/>
</dbReference>
<evidence type="ECO:0000256" key="1">
    <source>
        <dbReference type="SAM" id="MobiDB-lite"/>
    </source>
</evidence>
<evidence type="ECO:0000313" key="3">
    <source>
        <dbReference type="Proteomes" id="UP001159363"/>
    </source>
</evidence>
<accession>A0ABQ9GKC8</accession>
<sequence length="898" mass="100839">MASPPPHDGVAAADRRAAYVTPSWDSTGSLACRCVYMLSQIARVRTTPPLLAGPAKWRCPRSFGVDRRQSEALEVRGSVWELRPAGRPLKGGANAVSYRLFTLAPTGRWNRFAECLKYSFFYETSKRAFNVPIYENNIDFRGELLSAFKTSRGMSTTLPYDLASELSESRLIPGCTNIFPNPRSNEPSSKPGSKIWAALNNEVLRTDESEMSREWSSAWMQGRGNGSSPRKPADQKHRRHDSHIRKSGSTWRYESVGVNVFLGIMNAMISPYARRPSAVRSDFPVKPETTTLQNLHDSNRVQAPNFRYYSLNSPKAKRDTFESRKIENVRRALGCGAGVINDRETCRDDVRDNLTSTLCRPPNISRTRWDASFLHAEVLSRLTITFAPPAPCTTHVFQAGRRAIGLILGQGSRLHAMPASPVRILRRKHREDIFFNAPRALSDAVHTRRTQQEPVTRVEREKQNVLLPLTRERRGTHYTRAVTSTALHRVPRCENSKPRTIVKYFTFPSNPERPRHAGVAKGCSFLGGGLHDRQACISGSPSIAQAVTITAVVIALQGEAAPRVRRDKAARVTAFVRHRTDPPRLARRQCLTRRSASRMWNTLKEGILDWPAPEMPDDKIDVQHVYTEVTFAIGSQFFKHVLDDYDPIADLEGNRTVESSRQVIELAKFSYPYAIGPGHTVHAYCTLRRVLLAGRRPMESRFNCAPCRFERAWETPQTCGIVRQESRMLKSGSDPSGVEADSYRLSATICRAAVDNVAETGTWLVETSSLTTSILGRWVTFTAMHPSPIRKMKTREHTREKMMVQWTLKVNCTTECSGKLTGLAFGRSRVRLPRLARPPPTKANRVQSPAGSPDFRKWESCRTMPLVGGFSRGLPSSRGGPVLVHLFELYFDLSDVIL</sequence>
<proteinExistence type="predicted"/>
<dbReference type="EMBL" id="JARBHB010000011">
    <property type="protein sequence ID" value="KAJ8872477.1"/>
    <property type="molecule type" value="Genomic_DNA"/>
</dbReference>
<name>A0ABQ9GKC8_9NEOP</name>
<feature type="compositionally biased region" description="Basic residues" evidence="1">
    <location>
        <begin position="236"/>
        <end position="246"/>
    </location>
</feature>
<evidence type="ECO:0008006" key="4">
    <source>
        <dbReference type="Google" id="ProtNLM"/>
    </source>
</evidence>
<evidence type="ECO:0000313" key="2">
    <source>
        <dbReference type="EMBL" id="KAJ8872477.1"/>
    </source>
</evidence>